<protein>
    <recommendedName>
        <fullName evidence="2">Phage protein</fullName>
    </recommendedName>
</protein>
<dbReference type="EMBL" id="CP118735">
    <property type="protein sequence ID" value="WNY51501.1"/>
    <property type="molecule type" value="Genomic_DNA"/>
</dbReference>
<name>A0AA97AEM1_9STRE</name>
<evidence type="ECO:0000313" key="1">
    <source>
        <dbReference type="EMBL" id="WNY51501.1"/>
    </source>
</evidence>
<organism evidence="1">
    <name type="scientific">Streptococcus iners</name>
    <dbReference type="NCBI Taxonomy" id="3028084"/>
    <lineage>
        <taxon>Bacteria</taxon>
        <taxon>Bacillati</taxon>
        <taxon>Bacillota</taxon>
        <taxon>Bacilli</taxon>
        <taxon>Lactobacillales</taxon>
        <taxon>Streptococcaceae</taxon>
        <taxon>Streptococcus</taxon>
    </lineage>
</organism>
<proteinExistence type="predicted"/>
<dbReference type="KEGG" id="sins:PW252_02235"/>
<accession>A0AA97AEM1</accession>
<reference evidence="1" key="1">
    <citation type="submission" date="2023-02" db="EMBL/GenBank/DDBJ databases">
        <title>Streptococcus sp. Genome Sequencing and Assembly.</title>
        <authorList>
            <person name="Shore S.M."/>
            <person name="Nicholson T.L."/>
        </authorList>
    </citation>
    <scope>NUCLEOTIDE SEQUENCE</scope>
    <source>
        <strain evidence="1">29887</strain>
    </source>
</reference>
<gene>
    <name evidence="1" type="ORF">PW252_02235</name>
</gene>
<dbReference type="AlphaFoldDB" id="A0AA97AEM1"/>
<evidence type="ECO:0008006" key="2">
    <source>
        <dbReference type="Google" id="ProtNLM"/>
    </source>
</evidence>
<sequence>MTNAERIREYYKEHPNATSSEVAEALGIKETTVKGTVSRDCKHNLCVRLPDGGIDYTQHFKITEQQAEFREYAKEILLEQIEILREANRRESDSNQIRLNSREIRNLLYEVSKL</sequence>
<dbReference type="RefSeq" id="WP_105106975.1">
    <property type="nucleotide sequence ID" value="NZ_CP118735.1"/>
</dbReference>